<evidence type="ECO:0000256" key="1">
    <source>
        <dbReference type="SAM" id="MobiDB-lite"/>
    </source>
</evidence>
<dbReference type="SUPFAM" id="SSF53335">
    <property type="entry name" value="S-adenosyl-L-methionine-dependent methyltransferases"/>
    <property type="match status" value="1"/>
</dbReference>
<dbReference type="Pfam" id="PF18135">
    <property type="entry name" value="Type_ISP_C"/>
    <property type="match status" value="1"/>
</dbReference>
<feature type="domain" description="Type ISP restriction-modification enzyme LLaBIII C-terminal specificity" evidence="2">
    <location>
        <begin position="173"/>
        <end position="511"/>
    </location>
</feature>
<gene>
    <name evidence="3" type="ORF">ENP09_01280</name>
</gene>
<sequence>MEDFLRLVKGAGLRGQLRNLYNLYVYFWRFALWKAFEQDPSRGGVLCFITPSSYLQGPAFAGMREHIRRVADRVYILDLGGGSRGAVKEENVFNIRTPVAIALVVRYGSEDRKTPAQVLYHRLRATDREGKLKELEALPPLEEIPFQEAPKGWQAPFVPEGGGEWAKWPKLTDLFPWQHTGVEFKRTWPIGPTEEVLRERWEALLKASPGEKPVLFRETEDRLLTRSHPAILSSQPLPPLATLGPGNPPEDILRYGYRSFGRAWAIVDGRVCGVPCPPLWHTRSGRQVYLTSLLTEPLGRGPALTATAWVPDRHHFSGRGGKDVLPLFRDREGQKPNLAEGLLEFLESAYGFPVSPEDFAAYVYALLAQPAYTERFAEELRRPGPRVPLTKDPGLFREGVELGGYLLWLHTYGERYAQGRTWPPQGRARWAKSPSAYPEGHRYDPETRTLRVGDGEVRDVDPEVYGFEVSGFFPVKGWLGFRQKRKAGRRSSPLDEITPPSWTPDLGRELLELLWVLEKTLETYPRQKELLQRVLEAPLFTADEIPAPTPEQRKPPKGKAGESQEAETAEEEREGNSGGRMAQPILLSSREAREAQGGSGEPASADAGPG</sequence>
<protein>
    <recommendedName>
        <fullName evidence="2">Type ISP restriction-modification enzyme LLaBIII C-terminal specificity domain-containing protein</fullName>
    </recommendedName>
</protein>
<dbReference type="InterPro" id="IPR029063">
    <property type="entry name" value="SAM-dependent_MTases_sf"/>
</dbReference>
<dbReference type="EMBL" id="DSHZ01000068">
    <property type="protein sequence ID" value="HEO41527.1"/>
    <property type="molecule type" value="Genomic_DNA"/>
</dbReference>
<proteinExistence type="predicted"/>
<comment type="caution">
    <text evidence="3">The sequence shown here is derived from an EMBL/GenBank/DDBJ whole genome shotgun (WGS) entry which is preliminary data.</text>
</comment>
<organism evidence="3">
    <name type="scientific">Thermus islandicus</name>
    <dbReference type="NCBI Taxonomy" id="540988"/>
    <lineage>
        <taxon>Bacteria</taxon>
        <taxon>Thermotogati</taxon>
        <taxon>Deinococcota</taxon>
        <taxon>Deinococci</taxon>
        <taxon>Thermales</taxon>
        <taxon>Thermaceae</taxon>
        <taxon>Thermus</taxon>
    </lineage>
</organism>
<feature type="region of interest" description="Disordered" evidence="1">
    <location>
        <begin position="423"/>
        <end position="447"/>
    </location>
</feature>
<evidence type="ECO:0000313" key="3">
    <source>
        <dbReference type="EMBL" id="HEO41527.1"/>
    </source>
</evidence>
<dbReference type="AlphaFoldDB" id="A0A831XG54"/>
<feature type="compositionally biased region" description="Acidic residues" evidence="1">
    <location>
        <begin position="564"/>
        <end position="573"/>
    </location>
</feature>
<feature type="compositionally biased region" description="Basic and acidic residues" evidence="1">
    <location>
        <begin position="551"/>
        <end position="562"/>
    </location>
</feature>
<reference evidence="3" key="1">
    <citation type="journal article" date="2020" name="mSystems">
        <title>Genome- and Community-Level Interaction Insights into Carbon Utilization and Element Cycling Functions of Hydrothermarchaeota in Hydrothermal Sediment.</title>
        <authorList>
            <person name="Zhou Z."/>
            <person name="Liu Y."/>
            <person name="Xu W."/>
            <person name="Pan J."/>
            <person name="Luo Z.H."/>
            <person name="Li M."/>
        </authorList>
    </citation>
    <scope>NUCLEOTIDE SEQUENCE [LARGE SCALE GENOMIC DNA]</scope>
    <source>
        <strain evidence="3">SpSt-189</strain>
    </source>
</reference>
<dbReference type="Gene3D" id="3.40.50.150">
    <property type="entry name" value="Vaccinia Virus protein VP39"/>
    <property type="match status" value="1"/>
</dbReference>
<accession>A0A831XG54</accession>
<evidence type="ECO:0000259" key="2">
    <source>
        <dbReference type="Pfam" id="PF18135"/>
    </source>
</evidence>
<feature type="region of interest" description="Disordered" evidence="1">
    <location>
        <begin position="542"/>
        <end position="610"/>
    </location>
</feature>
<name>A0A831XG54_9DEIN</name>
<dbReference type="InterPro" id="IPR041635">
    <property type="entry name" value="Type_ISP_LLaBIII_C"/>
</dbReference>